<dbReference type="Gene3D" id="3.30.70.100">
    <property type="match status" value="1"/>
</dbReference>
<dbReference type="InterPro" id="IPR010753">
    <property type="entry name" value="DUF1330"/>
</dbReference>
<accession>A0A842I808</accession>
<dbReference type="SUPFAM" id="SSF54909">
    <property type="entry name" value="Dimeric alpha+beta barrel"/>
    <property type="match status" value="1"/>
</dbReference>
<gene>
    <name evidence="2" type="ORF">H7F16_06380</name>
</gene>
<organism evidence="2 3">
    <name type="scientific">Paragemmobacter straminiformis</name>
    <dbReference type="NCBI Taxonomy" id="2045119"/>
    <lineage>
        <taxon>Bacteria</taxon>
        <taxon>Pseudomonadati</taxon>
        <taxon>Pseudomonadota</taxon>
        <taxon>Alphaproteobacteria</taxon>
        <taxon>Rhodobacterales</taxon>
        <taxon>Paracoccaceae</taxon>
        <taxon>Paragemmobacter</taxon>
    </lineage>
</organism>
<name>A0A842I808_9RHOB</name>
<reference evidence="2 3" key="1">
    <citation type="journal article" date="2017" name="Int. J. Syst. Evol. Microbiol.">
        <title>Gemmobacter straminiformis sp. nov., isolated from an artificial fountain.</title>
        <authorList>
            <person name="Kang J.Y."/>
            <person name="Kim M.J."/>
            <person name="Chun J."/>
            <person name="Son K.P."/>
            <person name="Jahng K.Y."/>
        </authorList>
    </citation>
    <scope>NUCLEOTIDE SEQUENCE [LARGE SCALE GENOMIC DNA]</scope>
    <source>
        <strain evidence="2 3">CAM-8</strain>
    </source>
</reference>
<dbReference type="AlphaFoldDB" id="A0A842I808"/>
<sequence length="53" mass="6019">MTIEGEHRPRQFIVWFASFEQAKACYADPEYQASLPIAARAFDRELSILEGSA</sequence>
<evidence type="ECO:0000259" key="1">
    <source>
        <dbReference type="Pfam" id="PF07045"/>
    </source>
</evidence>
<comment type="caution">
    <text evidence="2">The sequence shown here is derived from an EMBL/GenBank/DDBJ whole genome shotgun (WGS) entry which is preliminary data.</text>
</comment>
<dbReference type="EMBL" id="JACLQD010000002">
    <property type="protein sequence ID" value="MBC2835128.1"/>
    <property type="molecule type" value="Genomic_DNA"/>
</dbReference>
<feature type="domain" description="DUF1330" evidence="1">
    <location>
        <begin position="2"/>
        <end position="51"/>
    </location>
</feature>
<dbReference type="Proteomes" id="UP000555411">
    <property type="component" value="Unassembled WGS sequence"/>
</dbReference>
<proteinExistence type="predicted"/>
<evidence type="ECO:0000313" key="2">
    <source>
        <dbReference type="EMBL" id="MBC2835128.1"/>
    </source>
</evidence>
<dbReference type="Pfam" id="PF07045">
    <property type="entry name" value="DUF1330"/>
    <property type="match status" value="1"/>
</dbReference>
<protein>
    <submittedName>
        <fullName evidence="2">DUF1330 domain-containing protein</fullName>
    </submittedName>
</protein>
<evidence type="ECO:0000313" key="3">
    <source>
        <dbReference type="Proteomes" id="UP000555411"/>
    </source>
</evidence>
<dbReference type="InterPro" id="IPR011008">
    <property type="entry name" value="Dimeric_a/b-barrel"/>
</dbReference>
<keyword evidence="3" id="KW-1185">Reference proteome</keyword>